<feature type="compositionally biased region" description="Basic residues" evidence="1">
    <location>
        <begin position="41"/>
        <end position="54"/>
    </location>
</feature>
<feature type="compositionally biased region" description="Low complexity" evidence="1">
    <location>
        <begin position="81"/>
        <end position="95"/>
    </location>
</feature>
<sequence>MKRRVSPLSTTAHRLPLLSGAAVRAPSADPLTSTEDEHQQHVHKHQNRYHRKHHASLDIQGHGAALRAEEKRSHRRLCCAPRSSRFSSEPSSNPPLQRRKGKKRCPYASSRYVL</sequence>
<proteinExistence type="predicted"/>
<dbReference type="EMBL" id="OZ035830">
    <property type="protein sequence ID" value="CAL1614050.1"/>
    <property type="molecule type" value="Genomic_DNA"/>
</dbReference>
<evidence type="ECO:0008006" key="4">
    <source>
        <dbReference type="Google" id="ProtNLM"/>
    </source>
</evidence>
<evidence type="ECO:0000313" key="2">
    <source>
        <dbReference type="EMBL" id="CAL1614050.1"/>
    </source>
</evidence>
<dbReference type="Proteomes" id="UP001497482">
    <property type="component" value="Chromosome 8"/>
</dbReference>
<evidence type="ECO:0000256" key="1">
    <source>
        <dbReference type="SAM" id="MobiDB-lite"/>
    </source>
</evidence>
<accession>A0AAV2ML75</accession>
<evidence type="ECO:0000313" key="3">
    <source>
        <dbReference type="Proteomes" id="UP001497482"/>
    </source>
</evidence>
<reference evidence="2 3" key="1">
    <citation type="submission" date="2024-04" db="EMBL/GenBank/DDBJ databases">
        <authorList>
            <person name="Waldvogel A.-M."/>
            <person name="Schoenle A."/>
        </authorList>
    </citation>
    <scope>NUCLEOTIDE SEQUENCE [LARGE SCALE GENOMIC DNA]</scope>
</reference>
<keyword evidence="3" id="KW-1185">Reference proteome</keyword>
<protein>
    <recommendedName>
        <fullName evidence="4">Secreted protein</fullName>
    </recommendedName>
</protein>
<name>A0AAV2ML75_KNICA</name>
<organism evidence="2 3">
    <name type="scientific">Knipowitschia caucasica</name>
    <name type="common">Caucasian dwarf goby</name>
    <name type="synonym">Pomatoschistus caucasicus</name>
    <dbReference type="NCBI Taxonomy" id="637954"/>
    <lineage>
        <taxon>Eukaryota</taxon>
        <taxon>Metazoa</taxon>
        <taxon>Chordata</taxon>
        <taxon>Craniata</taxon>
        <taxon>Vertebrata</taxon>
        <taxon>Euteleostomi</taxon>
        <taxon>Actinopterygii</taxon>
        <taxon>Neopterygii</taxon>
        <taxon>Teleostei</taxon>
        <taxon>Neoteleostei</taxon>
        <taxon>Acanthomorphata</taxon>
        <taxon>Gobiaria</taxon>
        <taxon>Gobiiformes</taxon>
        <taxon>Gobioidei</taxon>
        <taxon>Gobiidae</taxon>
        <taxon>Gobiinae</taxon>
        <taxon>Knipowitschia</taxon>
    </lineage>
</organism>
<feature type="region of interest" description="Disordered" evidence="1">
    <location>
        <begin position="1"/>
        <end position="114"/>
    </location>
</feature>
<dbReference type="AlphaFoldDB" id="A0AAV2ML75"/>
<gene>
    <name evidence="2" type="ORF">KC01_LOCUS40144</name>
</gene>